<dbReference type="GO" id="GO:0005524">
    <property type="term" value="F:ATP binding"/>
    <property type="evidence" value="ECO:0007669"/>
    <property type="project" value="UniProtKB-UniRule"/>
</dbReference>
<dbReference type="PANTHER" id="PTHR43585:SF2">
    <property type="entry name" value="ATP-GRASP ENZYME FSQD"/>
    <property type="match status" value="1"/>
</dbReference>
<dbReference type="InterPro" id="IPR052032">
    <property type="entry name" value="ATP-dep_AA_Ligase"/>
</dbReference>
<dbReference type="AlphaFoldDB" id="A0A0W0Y0E9"/>
<dbReference type="InterPro" id="IPR011761">
    <property type="entry name" value="ATP-grasp"/>
</dbReference>
<dbReference type="InterPro" id="IPR011095">
    <property type="entry name" value="Dala_Dala_lig_C"/>
</dbReference>
<evidence type="ECO:0000256" key="1">
    <source>
        <dbReference type="ARBA" id="ARBA00022598"/>
    </source>
</evidence>
<dbReference type="Gene3D" id="3.30.1490.20">
    <property type="entry name" value="ATP-grasp fold, A domain"/>
    <property type="match status" value="1"/>
</dbReference>
<dbReference type="InterPro" id="IPR013815">
    <property type="entry name" value="ATP_grasp_subdomain_1"/>
</dbReference>
<evidence type="ECO:0000256" key="4">
    <source>
        <dbReference type="PROSITE-ProRule" id="PRU00409"/>
    </source>
</evidence>
<evidence type="ECO:0000259" key="5">
    <source>
        <dbReference type="PROSITE" id="PS50975"/>
    </source>
</evidence>
<organism evidence="6 7">
    <name type="scientific">Legionella quinlivanii</name>
    <dbReference type="NCBI Taxonomy" id="45073"/>
    <lineage>
        <taxon>Bacteria</taxon>
        <taxon>Pseudomonadati</taxon>
        <taxon>Pseudomonadota</taxon>
        <taxon>Gammaproteobacteria</taxon>
        <taxon>Legionellales</taxon>
        <taxon>Legionellaceae</taxon>
        <taxon>Legionella</taxon>
    </lineage>
</organism>
<dbReference type="Pfam" id="PF07478">
    <property type="entry name" value="Dala_Dala_lig_C"/>
    <property type="match status" value="1"/>
</dbReference>
<reference evidence="6 7" key="1">
    <citation type="submission" date="2015-11" db="EMBL/GenBank/DDBJ databases">
        <title>Genomic analysis of 38 Legionella species identifies large and diverse effector repertoires.</title>
        <authorList>
            <person name="Burstein D."/>
            <person name="Amaro F."/>
            <person name="Zusman T."/>
            <person name="Lifshitz Z."/>
            <person name="Cohen O."/>
            <person name="Gilbert J.A."/>
            <person name="Pupko T."/>
            <person name="Shuman H.A."/>
            <person name="Segal G."/>
        </authorList>
    </citation>
    <scope>NUCLEOTIDE SEQUENCE [LARGE SCALE GENOMIC DNA]</scope>
    <source>
        <strain evidence="6 7">CDC#1442-AUS-E</strain>
    </source>
</reference>
<dbReference type="Gene3D" id="3.40.50.20">
    <property type="match status" value="1"/>
</dbReference>
<dbReference type="Gene3D" id="3.30.470.20">
    <property type="entry name" value="ATP-grasp fold, B domain"/>
    <property type="match status" value="1"/>
</dbReference>
<evidence type="ECO:0000256" key="3">
    <source>
        <dbReference type="ARBA" id="ARBA00022840"/>
    </source>
</evidence>
<keyword evidence="2 4" id="KW-0547">Nucleotide-binding</keyword>
<keyword evidence="1" id="KW-0436">Ligase</keyword>
<dbReference type="OrthoDB" id="9803907at2"/>
<dbReference type="SUPFAM" id="SSF56059">
    <property type="entry name" value="Glutathione synthetase ATP-binding domain-like"/>
    <property type="match status" value="1"/>
</dbReference>
<dbReference type="PATRIC" id="fig|45073.5.peg.1882"/>
<evidence type="ECO:0000256" key="2">
    <source>
        <dbReference type="ARBA" id="ARBA00022741"/>
    </source>
</evidence>
<comment type="caution">
    <text evidence="6">The sequence shown here is derived from an EMBL/GenBank/DDBJ whole genome shotgun (WGS) entry which is preliminary data.</text>
</comment>
<keyword evidence="3 4" id="KW-0067">ATP-binding</keyword>
<evidence type="ECO:0000313" key="7">
    <source>
        <dbReference type="Proteomes" id="UP000054618"/>
    </source>
</evidence>
<keyword evidence="7" id="KW-1185">Reference proteome</keyword>
<proteinExistence type="predicted"/>
<dbReference type="EMBL" id="LNYS01000008">
    <property type="protein sequence ID" value="KTD50459.1"/>
    <property type="molecule type" value="Genomic_DNA"/>
</dbReference>
<dbReference type="GO" id="GO:0046872">
    <property type="term" value="F:metal ion binding"/>
    <property type="evidence" value="ECO:0007669"/>
    <property type="project" value="InterPro"/>
</dbReference>
<dbReference type="RefSeq" id="WP_058507865.1">
    <property type="nucleotide sequence ID" value="NZ_CAAAIK010000030.1"/>
</dbReference>
<dbReference type="STRING" id="45073.Lqui_1784"/>
<dbReference type="GO" id="GO:0008716">
    <property type="term" value="F:D-alanine-D-alanine ligase activity"/>
    <property type="evidence" value="ECO:0007669"/>
    <property type="project" value="InterPro"/>
</dbReference>
<evidence type="ECO:0000313" key="6">
    <source>
        <dbReference type="EMBL" id="KTD50459.1"/>
    </source>
</evidence>
<name>A0A0W0Y0E9_9GAMM</name>
<gene>
    <name evidence="6" type="ORF">Lqui_1784</name>
</gene>
<feature type="domain" description="ATP-grasp" evidence="5">
    <location>
        <begin position="128"/>
        <end position="321"/>
    </location>
</feature>
<dbReference type="Proteomes" id="UP000054618">
    <property type="component" value="Unassembled WGS sequence"/>
</dbReference>
<accession>A0A0W0Y0E9</accession>
<sequence>MTVNVFLYNVVPVKADLTALKNKADTPFILIGSHYCLSHLSAENKGLFDEIHPVHNRSFHQIHHQEVEHIVLSLIERYGAKNLRLLSNEDSTQLVCAQLREQYGIPGNSLAQVLPYVNKLVSKNKLQGQLRTPRFTPFEKKAYQTDAELYINEVIQSIGFPMFIKPVDLVSSIDTFHIPDEASLRAVLAKIVEKPWDFEIDEFIEGELFHCDVIVRNNRSEFFMAGQYAWPLARFSKGSPMGSIPVNDDSLLSRLKDFTERVLNALGRFSSAFHIEVFKHSQTGELIFLEAAARTPGAMVPDMYKMIMGRHLEELHYHVQLFPEQELTIEKPKTLAGWITFPKIEGTLSEIRKPELSVNYQFFSVVKNGDSMEQAASLLDSACSILFWDDCFHNISHTFEYLRYFNPLTISTSKRSLSGND</sequence>
<protein>
    <submittedName>
        <fullName evidence="6">Putative Glutathione synthetase ATP-binding domain-like protein</fullName>
    </submittedName>
</protein>
<dbReference type="PANTHER" id="PTHR43585">
    <property type="entry name" value="FUMIPYRROLE BIOSYNTHESIS PROTEIN C"/>
    <property type="match status" value="1"/>
</dbReference>
<dbReference type="PROSITE" id="PS50975">
    <property type="entry name" value="ATP_GRASP"/>
    <property type="match status" value="1"/>
</dbReference>